<evidence type="ECO:0000256" key="1">
    <source>
        <dbReference type="ARBA" id="ARBA00010797"/>
    </source>
</evidence>
<evidence type="ECO:0000256" key="5">
    <source>
        <dbReference type="HAMAP-Rule" id="MF_00539"/>
    </source>
</evidence>
<dbReference type="Proteomes" id="UP001546774">
    <property type="component" value="Unassembled WGS sequence"/>
</dbReference>
<dbReference type="EMBL" id="JBBMFS010000020">
    <property type="protein sequence ID" value="MEQ2556211.1"/>
    <property type="molecule type" value="Genomic_DNA"/>
</dbReference>
<dbReference type="Pfam" id="PF01016">
    <property type="entry name" value="Ribosomal_L27"/>
    <property type="match status" value="1"/>
</dbReference>
<protein>
    <recommendedName>
        <fullName evidence="4 5">Large ribosomal subunit protein bL27</fullName>
    </recommendedName>
</protein>
<dbReference type="PANTHER" id="PTHR15893:SF0">
    <property type="entry name" value="LARGE RIBOSOMAL SUBUNIT PROTEIN BL27M"/>
    <property type="match status" value="1"/>
</dbReference>
<evidence type="ECO:0000256" key="4">
    <source>
        <dbReference type="ARBA" id="ARBA00035175"/>
    </source>
</evidence>
<reference evidence="6" key="1">
    <citation type="submission" date="2024-03" db="EMBL/GenBank/DDBJ databases">
        <title>Human intestinal bacterial collection.</title>
        <authorList>
            <person name="Pauvert C."/>
            <person name="Hitch T.C.A."/>
            <person name="Clavel T."/>
        </authorList>
    </citation>
    <scope>NUCLEOTIDE SEQUENCE [LARGE SCALE GENOMIC DNA]</scope>
    <source>
        <strain evidence="6">CLA-AA-H89B</strain>
    </source>
</reference>
<proteinExistence type="inferred from homology"/>
<name>A0ABV1HAB8_9FIRM</name>
<dbReference type="NCBIfam" id="TIGR00062">
    <property type="entry name" value="L27"/>
    <property type="match status" value="1"/>
</dbReference>
<comment type="similarity">
    <text evidence="1 5">Belongs to the bacterial ribosomal protein bL27 family.</text>
</comment>
<keyword evidence="3 5" id="KW-0687">Ribonucleoprotein</keyword>
<dbReference type="InterPro" id="IPR018261">
    <property type="entry name" value="Ribosomal_bL27_CS"/>
</dbReference>
<organism evidence="6 7">
    <name type="scientific">Lachnospira intestinalis</name>
    <dbReference type="NCBI Taxonomy" id="3133158"/>
    <lineage>
        <taxon>Bacteria</taxon>
        <taxon>Bacillati</taxon>
        <taxon>Bacillota</taxon>
        <taxon>Clostridia</taxon>
        <taxon>Lachnospirales</taxon>
        <taxon>Lachnospiraceae</taxon>
        <taxon>Lachnospira</taxon>
    </lineage>
</organism>
<dbReference type="InterPro" id="IPR001684">
    <property type="entry name" value="Ribosomal_bL27"/>
</dbReference>
<dbReference type="HAMAP" id="MF_00539">
    <property type="entry name" value="Ribosomal_bL27"/>
    <property type="match status" value="1"/>
</dbReference>
<accession>A0ABV1HAB8</accession>
<dbReference type="PANTHER" id="PTHR15893">
    <property type="entry name" value="RIBOSOMAL PROTEIN L27"/>
    <property type="match status" value="1"/>
</dbReference>
<dbReference type="GO" id="GO:0005840">
    <property type="term" value="C:ribosome"/>
    <property type="evidence" value="ECO:0007669"/>
    <property type="project" value="UniProtKB-KW"/>
</dbReference>
<dbReference type="SUPFAM" id="SSF110324">
    <property type="entry name" value="Ribosomal L27 protein-like"/>
    <property type="match status" value="1"/>
</dbReference>
<comment type="caution">
    <text evidence="6">The sequence shown here is derived from an EMBL/GenBank/DDBJ whole genome shotgun (WGS) entry which is preliminary data.</text>
</comment>
<gene>
    <name evidence="5 6" type="primary">rpmA</name>
    <name evidence="6" type="ORF">WMO37_14560</name>
</gene>
<evidence type="ECO:0000313" key="6">
    <source>
        <dbReference type="EMBL" id="MEQ2556211.1"/>
    </source>
</evidence>
<evidence type="ECO:0000256" key="3">
    <source>
        <dbReference type="ARBA" id="ARBA00023274"/>
    </source>
</evidence>
<evidence type="ECO:0000313" key="7">
    <source>
        <dbReference type="Proteomes" id="UP001546774"/>
    </source>
</evidence>
<sequence length="96" mass="10510">MLNMNLQFFAHKKGVGSTKNGRDSESKRLGAKRADGQFVLAGNILYRQRGTKILPGVNVGRGGDDTLFALVDGVVKFERKGRDKKQVSVYPVASNE</sequence>
<keyword evidence="7" id="KW-1185">Reference proteome</keyword>
<dbReference type="PRINTS" id="PR00063">
    <property type="entry name" value="RIBOSOMALL27"/>
</dbReference>
<keyword evidence="2 5" id="KW-0689">Ribosomal protein</keyword>
<dbReference type="Gene3D" id="2.40.50.100">
    <property type="match status" value="1"/>
</dbReference>
<evidence type="ECO:0000256" key="2">
    <source>
        <dbReference type="ARBA" id="ARBA00022980"/>
    </source>
</evidence>
<dbReference type="PROSITE" id="PS00831">
    <property type="entry name" value="RIBOSOMAL_L27"/>
    <property type="match status" value="1"/>
</dbReference>